<dbReference type="PIRSF" id="PIRSF015582">
    <property type="entry name" value="Cit_lyase_B"/>
    <property type="match status" value="1"/>
</dbReference>
<sequence length="284" mass="29954">MIPATAATRSWLFVPGNDPRKMAKALTCDADVVIFDLEDAVAPQDKPTARALVAEALTHPARPLRFVRVNGLGTGLAAADVAATLPHAPDGYVLPKCEGPDDIATLSEMTGGRIGILAIATETVRAVRNLMRQDWAHPALTGLTWGGEDLAADLGSLSNRATDGSYRSLFVQARDLTLLAARDAGVLAIDSVFVDFHDTAGLNAETRDGFTLGFDGKMAIHPAQIDTIHTAMTPAPADVEWARRVIAALETAQSGVAQLDGKMLDLPHLISAHRLLRLAGSGTA</sequence>
<dbReference type="Proteomes" id="UP001623232">
    <property type="component" value="Chromosome"/>
</dbReference>
<dbReference type="EMBL" id="CP123584">
    <property type="protein sequence ID" value="WZK88357.1"/>
    <property type="molecule type" value="Genomic_DNA"/>
</dbReference>
<keyword evidence="6" id="KW-0456">Lyase</keyword>
<reference evidence="6 7" key="1">
    <citation type="submission" date="2023-04" db="EMBL/GenBank/DDBJ databases">
        <title>Complete genome sequence of Alisedimentitalea scapharcae.</title>
        <authorList>
            <person name="Rong J.-C."/>
            <person name="Yi M.-L."/>
            <person name="Zhao Q."/>
        </authorList>
    </citation>
    <scope>NUCLEOTIDE SEQUENCE [LARGE SCALE GENOMIC DNA]</scope>
    <source>
        <strain evidence="6 7">KCTC 42119</strain>
    </source>
</reference>
<dbReference type="InterPro" id="IPR011206">
    <property type="entry name" value="Citrate_lyase_beta/mcl1/mcl2"/>
</dbReference>
<comment type="cofactor">
    <cofactor evidence="1">
        <name>Mg(2+)</name>
        <dbReference type="ChEBI" id="CHEBI:18420"/>
    </cofactor>
</comment>
<evidence type="ECO:0000256" key="4">
    <source>
        <dbReference type="ARBA" id="ARBA00022842"/>
    </source>
</evidence>
<dbReference type="PANTHER" id="PTHR32308">
    <property type="entry name" value="LYASE BETA SUBUNIT, PUTATIVE (AFU_ORTHOLOGUE AFUA_4G13030)-RELATED"/>
    <property type="match status" value="1"/>
</dbReference>
<comment type="similarity">
    <text evidence="2">Belongs to the HpcH/HpaI aldolase family.</text>
</comment>
<dbReference type="SUPFAM" id="SSF51621">
    <property type="entry name" value="Phosphoenolpyruvate/pyruvate domain"/>
    <property type="match status" value="1"/>
</dbReference>
<dbReference type="Gene3D" id="3.20.20.60">
    <property type="entry name" value="Phosphoenolpyruvate-binding domains"/>
    <property type="match status" value="1"/>
</dbReference>
<proteinExistence type="inferred from homology"/>
<dbReference type="Pfam" id="PF03328">
    <property type="entry name" value="HpcH_HpaI"/>
    <property type="match status" value="1"/>
</dbReference>
<dbReference type="InterPro" id="IPR040442">
    <property type="entry name" value="Pyrv_kinase-like_dom_sf"/>
</dbReference>
<accession>A0ABZ2XSJ0</accession>
<keyword evidence="7" id="KW-1185">Reference proteome</keyword>
<keyword evidence="3" id="KW-0479">Metal-binding</keyword>
<dbReference type="GO" id="GO:0016829">
    <property type="term" value="F:lyase activity"/>
    <property type="evidence" value="ECO:0007669"/>
    <property type="project" value="UniProtKB-KW"/>
</dbReference>
<evidence type="ECO:0000256" key="1">
    <source>
        <dbReference type="ARBA" id="ARBA00001946"/>
    </source>
</evidence>
<evidence type="ECO:0000313" key="6">
    <source>
        <dbReference type="EMBL" id="WZK88357.1"/>
    </source>
</evidence>
<keyword evidence="4" id="KW-0460">Magnesium</keyword>
<gene>
    <name evidence="6" type="ORF">QEZ52_17405</name>
</gene>
<dbReference type="PANTHER" id="PTHR32308:SF0">
    <property type="entry name" value="HPCH_HPAI ALDOLASE_CITRATE LYASE DOMAIN-CONTAINING PROTEIN"/>
    <property type="match status" value="1"/>
</dbReference>
<protein>
    <submittedName>
        <fullName evidence="6">CoA ester lyase</fullName>
    </submittedName>
</protein>
<evidence type="ECO:0000256" key="2">
    <source>
        <dbReference type="ARBA" id="ARBA00005568"/>
    </source>
</evidence>
<dbReference type="RefSeq" id="WP_406645743.1">
    <property type="nucleotide sequence ID" value="NZ_CP123584.1"/>
</dbReference>
<name>A0ABZ2XSJ0_9RHOB</name>
<dbReference type="InterPro" id="IPR015813">
    <property type="entry name" value="Pyrv/PenolPyrv_kinase-like_dom"/>
</dbReference>
<evidence type="ECO:0000256" key="3">
    <source>
        <dbReference type="ARBA" id="ARBA00022723"/>
    </source>
</evidence>
<evidence type="ECO:0000313" key="7">
    <source>
        <dbReference type="Proteomes" id="UP001623232"/>
    </source>
</evidence>
<evidence type="ECO:0000259" key="5">
    <source>
        <dbReference type="Pfam" id="PF03328"/>
    </source>
</evidence>
<dbReference type="InterPro" id="IPR005000">
    <property type="entry name" value="Aldolase/citrate-lyase_domain"/>
</dbReference>
<feature type="domain" description="HpcH/HpaI aldolase/citrate lyase" evidence="5">
    <location>
        <begin position="9"/>
        <end position="222"/>
    </location>
</feature>
<organism evidence="6 7">
    <name type="scientific">Aliisedimentitalea scapharcae</name>
    <dbReference type="NCBI Taxonomy" id="1524259"/>
    <lineage>
        <taxon>Bacteria</taxon>
        <taxon>Pseudomonadati</taxon>
        <taxon>Pseudomonadota</taxon>
        <taxon>Alphaproteobacteria</taxon>
        <taxon>Rhodobacterales</taxon>
        <taxon>Roseobacteraceae</taxon>
        <taxon>Aliisedimentitalea</taxon>
    </lineage>
</organism>